<dbReference type="Gene3D" id="3.30.70.270">
    <property type="match status" value="1"/>
</dbReference>
<dbReference type="EC" id="2.7.7.65" evidence="1"/>
<protein>
    <recommendedName>
        <fullName evidence="1">diguanylate cyclase</fullName>
        <ecNumber evidence="1">2.7.7.65</ecNumber>
    </recommendedName>
</protein>
<dbReference type="Pfam" id="PF00497">
    <property type="entry name" value="SBP_bac_3"/>
    <property type="match status" value="1"/>
</dbReference>
<accession>A0A7C9QS17</accession>
<keyword evidence="3" id="KW-1133">Transmembrane helix</keyword>
<dbReference type="Proteomes" id="UP000480684">
    <property type="component" value="Unassembled WGS sequence"/>
</dbReference>
<keyword evidence="3" id="KW-0472">Membrane</keyword>
<dbReference type="SMART" id="SM00062">
    <property type="entry name" value="PBPb"/>
    <property type="match status" value="1"/>
</dbReference>
<dbReference type="Gene3D" id="3.40.190.10">
    <property type="entry name" value="Periplasmic binding protein-like II"/>
    <property type="match status" value="2"/>
</dbReference>
<dbReference type="Pfam" id="PF00990">
    <property type="entry name" value="GGDEF"/>
    <property type="match status" value="1"/>
</dbReference>
<dbReference type="InterPro" id="IPR029787">
    <property type="entry name" value="Nucleotide_cyclase"/>
</dbReference>
<dbReference type="EMBL" id="JAAIYP010000007">
    <property type="protein sequence ID" value="NFV78877.1"/>
    <property type="molecule type" value="Genomic_DNA"/>
</dbReference>
<name>A0A7C9QS17_9PROT</name>
<dbReference type="SMART" id="SM00267">
    <property type="entry name" value="GGDEF"/>
    <property type="match status" value="1"/>
</dbReference>
<dbReference type="FunFam" id="3.30.70.270:FF:000001">
    <property type="entry name" value="Diguanylate cyclase domain protein"/>
    <property type="match status" value="1"/>
</dbReference>
<dbReference type="GO" id="GO:0043709">
    <property type="term" value="P:cell adhesion involved in single-species biofilm formation"/>
    <property type="evidence" value="ECO:0007669"/>
    <property type="project" value="TreeGrafter"/>
</dbReference>
<keyword evidence="3" id="KW-0812">Transmembrane</keyword>
<dbReference type="CDD" id="cd01949">
    <property type="entry name" value="GGDEF"/>
    <property type="match status" value="1"/>
</dbReference>
<organism evidence="5 6">
    <name type="scientific">Magnetospirillum aberrantis SpK</name>
    <dbReference type="NCBI Taxonomy" id="908842"/>
    <lineage>
        <taxon>Bacteria</taxon>
        <taxon>Pseudomonadati</taxon>
        <taxon>Pseudomonadota</taxon>
        <taxon>Alphaproteobacteria</taxon>
        <taxon>Rhodospirillales</taxon>
        <taxon>Rhodospirillaceae</taxon>
        <taxon>Magnetospirillum</taxon>
    </lineage>
</organism>
<proteinExistence type="predicted"/>
<dbReference type="InterPro" id="IPR000160">
    <property type="entry name" value="GGDEF_dom"/>
</dbReference>
<gene>
    <name evidence="5" type="ORF">G4223_01940</name>
</gene>
<dbReference type="GO" id="GO:0005886">
    <property type="term" value="C:plasma membrane"/>
    <property type="evidence" value="ECO:0007669"/>
    <property type="project" value="TreeGrafter"/>
</dbReference>
<dbReference type="PANTHER" id="PTHR45138:SF9">
    <property type="entry name" value="DIGUANYLATE CYCLASE DGCM-RELATED"/>
    <property type="match status" value="1"/>
</dbReference>
<dbReference type="InterPro" id="IPR001638">
    <property type="entry name" value="Solute-binding_3/MltF_N"/>
</dbReference>
<dbReference type="InterPro" id="IPR043128">
    <property type="entry name" value="Rev_trsase/Diguanyl_cyclase"/>
</dbReference>
<reference evidence="5 6" key="1">
    <citation type="submission" date="2020-02" db="EMBL/GenBank/DDBJ databases">
        <authorList>
            <person name="Dziuba M."/>
            <person name="Kuznetsov B."/>
            <person name="Mardanov A."/>
            <person name="Ravin N."/>
            <person name="Grouzdev D."/>
        </authorList>
    </citation>
    <scope>NUCLEOTIDE SEQUENCE [LARGE SCALE GENOMIC DNA]</scope>
    <source>
        <strain evidence="5 6">SpK</strain>
    </source>
</reference>
<evidence type="ECO:0000256" key="2">
    <source>
        <dbReference type="ARBA" id="ARBA00034247"/>
    </source>
</evidence>
<evidence type="ECO:0000259" key="4">
    <source>
        <dbReference type="PROSITE" id="PS50887"/>
    </source>
</evidence>
<dbReference type="PROSITE" id="PS50887">
    <property type="entry name" value="GGDEF"/>
    <property type="match status" value="1"/>
</dbReference>
<dbReference type="PANTHER" id="PTHR45138">
    <property type="entry name" value="REGULATORY COMPONENTS OF SENSORY TRANSDUCTION SYSTEM"/>
    <property type="match status" value="1"/>
</dbReference>
<dbReference type="SUPFAM" id="SSF53850">
    <property type="entry name" value="Periplasmic binding protein-like II"/>
    <property type="match status" value="1"/>
</dbReference>
<evidence type="ECO:0000256" key="3">
    <source>
        <dbReference type="SAM" id="Phobius"/>
    </source>
</evidence>
<dbReference type="InterPro" id="IPR050469">
    <property type="entry name" value="Diguanylate_Cyclase"/>
</dbReference>
<dbReference type="NCBIfam" id="TIGR00254">
    <property type="entry name" value="GGDEF"/>
    <property type="match status" value="1"/>
</dbReference>
<evidence type="ECO:0000313" key="5">
    <source>
        <dbReference type="EMBL" id="NFV78877.1"/>
    </source>
</evidence>
<comment type="caution">
    <text evidence="5">The sequence shown here is derived from an EMBL/GenBank/DDBJ whole genome shotgun (WGS) entry which is preliminary data.</text>
</comment>
<evidence type="ECO:0000256" key="1">
    <source>
        <dbReference type="ARBA" id="ARBA00012528"/>
    </source>
</evidence>
<feature type="transmembrane region" description="Helical" evidence="3">
    <location>
        <begin position="256"/>
        <end position="277"/>
    </location>
</feature>
<dbReference type="AlphaFoldDB" id="A0A7C9QS17"/>
<dbReference type="GO" id="GO:1902201">
    <property type="term" value="P:negative regulation of bacterial-type flagellum-dependent cell motility"/>
    <property type="evidence" value="ECO:0007669"/>
    <property type="project" value="TreeGrafter"/>
</dbReference>
<dbReference type="SUPFAM" id="SSF55073">
    <property type="entry name" value="Nucleotide cyclase"/>
    <property type="match status" value="1"/>
</dbReference>
<sequence>MVMAWATVPAQAAGLTEAERAYVASHGPFTYCVDPDWPPYEVITPQGEHQGIAGDLLRLAAERAGIQLTLLPTKDWSDSIAASQDGRCQFLSFLNKSPKREEWLSFTRPLFTDRNVIVTREDHPYIDDLAHETGKVMVLPRGTFIEEMVRRDFPGLKLVTTNSEAEAFFMVSNKQADMTVRSMIVAVYTIKKDGWFNLKVSGEIPGYENNLRIGVRKDMALLRDILDKGVADISPSERNAIANRHVSISVQYGVDYGLIAKIVGAFMIALLTSLFWLSRLRGMNRKLLALSLTDPLTLLANRACLNQRLEQECQRARRHGTAFSAILFDLDHFKRINDELGHLTGDTVLVQFAAIARATVRTQDVVGRWGGEEFLVLCPETNLEQAAILAERLCRAVREHDFQTTRRHTVSAGVAELSESDTVDSLLNRTDQALYQAKNGGRDRVQARAATDRQ</sequence>
<feature type="domain" description="GGDEF" evidence="4">
    <location>
        <begin position="321"/>
        <end position="450"/>
    </location>
</feature>
<evidence type="ECO:0000313" key="6">
    <source>
        <dbReference type="Proteomes" id="UP000480684"/>
    </source>
</evidence>
<dbReference type="GO" id="GO:0052621">
    <property type="term" value="F:diguanylate cyclase activity"/>
    <property type="evidence" value="ECO:0007669"/>
    <property type="project" value="UniProtKB-EC"/>
</dbReference>
<keyword evidence="6" id="KW-1185">Reference proteome</keyword>
<dbReference type="CDD" id="cd13708">
    <property type="entry name" value="PBP2_BvgS_like_1"/>
    <property type="match status" value="1"/>
</dbReference>
<comment type="catalytic activity">
    <reaction evidence="2">
        <text>2 GTP = 3',3'-c-di-GMP + 2 diphosphate</text>
        <dbReference type="Rhea" id="RHEA:24898"/>
        <dbReference type="ChEBI" id="CHEBI:33019"/>
        <dbReference type="ChEBI" id="CHEBI:37565"/>
        <dbReference type="ChEBI" id="CHEBI:58805"/>
        <dbReference type="EC" id="2.7.7.65"/>
    </reaction>
</comment>